<dbReference type="AlphaFoldDB" id="A0A8J5K831"/>
<comment type="caution">
    <text evidence="2">The sequence shown here is derived from an EMBL/GenBank/DDBJ whole genome shotgun (WGS) entry which is preliminary data.</text>
</comment>
<evidence type="ECO:0000313" key="3">
    <source>
        <dbReference type="Proteomes" id="UP000747542"/>
    </source>
</evidence>
<protein>
    <submittedName>
        <fullName evidence="2">Uncharacterized protein</fullName>
    </submittedName>
</protein>
<evidence type="ECO:0000313" key="2">
    <source>
        <dbReference type="EMBL" id="KAG7169368.1"/>
    </source>
</evidence>
<proteinExistence type="predicted"/>
<gene>
    <name evidence="2" type="ORF">Hamer_G021990</name>
</gene>
<keyword evidence="3" id="KW-1185">Reference proteome</keyword>
<reference evidence="2" key="1">
    <citation type="journal article" date="2021" name="Sci. Adv.">
        <title>The American lobster genome reveals insights on longevity, neural, and immune adaptations.</title>
        <authorList>
            <person name="Polinski J.M."/>
            <person name="Zimin A.V."/>
            <person name="Clark K.F."/>
            <person name="Kohn A.B."/>
            <person name="Sadowski N."/>
            <person name="Timp W."/>
            <person name="Ptitsyn A."/>
            <person name="Khanna P."/>
            <person name="Romanova D.Y."/>
            <person name="Williams P."/>
            <person name="Greenwood S.J."/>
            <person name="Moroz L.L."/>
            <person name="Walt D.R."/>
            <person name="Bodnar A.G."/>
        </authorList>
    </citation>
    <scope>NUCLEOTIDE SEQUENCE</scope>
    <source>
        <strain evidence="2">GMGI-L3</strain>
    </source>
</reference>
<sequence length="64" mass="7016">MATSLPGHFTIRRPVTSQAGHNTVRPPHNPAISAWPKTQSAHFTQWPNNTLVGPHSEQLKGPVQ</sequence>
<feature type="region of interest" description="Disordered" evidence="1">
    <location>
        <begin position="1"/>
        <end position="28"/>
    </location>
</feature>
<name>A0A8J5K831_HOMAM</name>
<dbReference type="Proteomes" id="UP000747542">
    <property type="component" value="Unassembled WGS sequence"/>
</dbReference>
<evidence type="ECO:0000256" key="1">
    <source>
        <dbReference type="SAM" id="MobiDB-lite"/>
    </source>
</evidence>
<accession>A0A8J5K831</accession>
<dbReference type="EMBL" id="JAHLQT010017059">
    <property type="protein sequence ID" value="KAG7169368.1"/>
    <property type="molecule type" value="Genomic_DNA"/>
</dbReference>
<organism evidence="2 3">
    <name type="scientific">Homarus americanus</name>
    <name type="common">American lobster</name>
    <dbReference type="NCBI Taxonomy" id="6706"/>
    <lineage>
        <taxon>Eukaryota</taxon>
        <taxon>Metazoa</taxon>
        <taxon>Ecdysozoa</taxon>
        <taxon>Arthropoda</taxon>
        <taxon>Crustacea</taxon>
        <taxon>Multicrustacea</taxon>
        <taxon>Malacostraca</taxon>
        <taxon>Eumalacostraca</taxon>
        <taxon>Eucarida</taxon>
        <taxon>Decapoda</taxon>
        <taxon>Pleocyemata</taxon>
        <taxon>Astacidea</taxon>
        <taxon>Nephropoidea</taxon>
        <taxon>Nephropidae</taxon>
        <taxon>Homarus</taxon>
    </lineage>
</organism>